<organism evidence="11 12">
    <name type="scientific">Gloeobacter morelensis MG652769</name>
    <dbReference type="NCBI Taxonomy" id="2781736"/>
    <lineage>
        <taxon>Bacteria</taxon>
        <taxon>Bacillati</taxon>
        <taxon>Cyanobacteriota</taxon>
        <taxon>Cyanophyceae</taxon>
        <taxon>Gloeobacterales</taxon>
        <taxon>Gloeobacteraceae</taxon>
        <taxon>Gloeobacter</taxon>
        <taxon>Gloeobacter morelensis</taxon>
    </lineage>
</organism>
<keyword evidence="5 10" id="KW-1133">Transmembrane helix</keyword>
<feature type="transmembrane region" description="Helical" evidence="10">
    <location>
        <begin position="86"/>
        <end position="107"/>
    </location>
</feature>
<comment type="pathway">
    <text evidence="10">Lipid metabolism; phospholipid metabolism.</text>
</comment>
<gene>
    <name evidence="10 11" type="primary">plsY</name>
    <name evidence="11" type="ORF">ISF26_15940</name>
</gene>
<dbReference type="InterPro" id="IPR003811">
    <property type="entry name" value="G3P_acylTferase_PlsY"/>
</dbReference>
<keyword evidence="8 10" id="KW-0594">Phospholipid biosynthesis</keyword>
<protein>
    <recommendedName>
        <fullName evidence="10">Glycerol-3-phosphate acyltransferase</fullName>
    </recommendedName>
    <alternativeName>
        <fullName evidence="10">Acyl-PO4 G3P acyltransferase</fullName>
    </alternativeName>
    <alternativeName>
        <fullName evidence="10">Acyl-phosphate--glycerol-3-phosphate acyltransferase</fullName>
    </alternativeName>
    <alternativeName>
        <fullName evidence="10">G3P acyltransferase</fullName>
        <shortName evidence="10">GPAT</shortName>
        <ecNumber evidence="10">2.3.1.275</ecNumber>
    </alternativeName>
    <alternativeName>
        <fullName evidence="10">Lysophosphatidic acid synthase</fullName>
        <shortName evidence="10">LPA synthase</shortName>
    </alternativeName>
</protein>
<comment type="function">
    <text evidence="10">Catalyzes the transfer of an acyl group from acyl-phosphate (acyl-PO(4)) to glycerol-3-phosphate (G3P) to form lysophosphatidic acid (LPA). This enzyme utilizes acyl-phosphate as fatty acyl donor, but not acyl-CoA or acyl-ACP.</text>
</comment>
<feature type="transmembrane region" description="Helical" evidence="10">
    <location>
        <begin position="160"/>
        <end position="182"/>
    </location>
</feature>
<dbReference type="Proteomes" id="UP001054846">
    <property type="component" value="Chromosome"/>
</dbReference>
<reference evidence="11 12" key="1">
    <citation type="journal article" date="2021" name="Genome Biol. Evol.">
        <title>Complete Genome Sequencing of a Novel Gloeobacter Species from a Waterfall Cave in Mexico.</title>
        <authorList>
            <person name="Saw J.H."/>
            <person name="Cardona T."/>
            <person name="Montejano G."/>
        </authorList>
    </citation>
    <scope>NUCLEOTIDE SEQUENCE [LARGE SCALE GENOMIC DNA]</scope>
    <source>
        <strain evidence="11">MG652769</strain>
    </source>
</reference>
<proteinExistence type="inferred from homology"/>
<comment type="subunit">
    <text evidence="10">Probably interacts with PlsX.</text>
</comment>
<keyword evidence="3 10" id="KW-0808">Transferase</keyword>
<evidence type="ECO:0000256" key="7">
    <source>
        <dbReference type="ARBA" id="ARBA00023136"/>
    </source>
</evidence>
<name>A0ABY3PHY0_9CYAN</name>
<dbReference type="NCBIfam" id="TIGR00023">
    <property type="entry name" value="glycerol-3-phosphate 1-O-acyltransferase PlsY"/>
    <property type="match status" value="1"/>
</dbReference>
<evidence type="ECO:0000313" key="11">
    <source>
        <dbReference type="EMBL" id="UFP93283.1"/>
    </source>
</evidence>
<feature type="transmembrane region" description="Helical" evidence="10">
    <location>
        <begin position="6"/>
        <end position="25"/>
    </location>
</feature>
<evidence type="ECO:0000256" key="1">
    <source>
        <dbReference type="ARBA" id="ARBA00022475"/>
    </source>
</evidence>
<evidence type="ECO:0000256" key="4">
    <source>
        <dbReference type="ARBA" id="ARBA00022692"/>
    </source>
</evidence>
<dbReference type="HAMAP" id="MF_01043">
    <property type="entry name" value="PlsY"/>
    <property type="match status" value="1"/>
</dbReference>
<comment type="subcellular location">
    <subcellularLocation>
        <location evidence="10">Cell membrane</location>
        <topology evidence="10">Multi-pass membrane protein</topology>
    </subcellularLocation>
</comment>
<keyword evidence="12" id="KW-1185">Reference proteome</keyword>
<keyword evidence="2 10" id="KW-0444">Lipid biosynthesis</keyword>
<feature type="transmembrane region" description="Helical" evidence="10">
    <location>
        <begin position="127"/>
        <end position="154"/>
    </location>
</feature>
<keyword evidence="9 10" id="KW-1208">Phospholipid metabolism</keyword>
<comment type="similarity">
    <text evidence="10">Belongs to the PlsY family.</text>
</comment>
<evidence type="ECO:0000256" key="2">
    <source>
        <dbReference type="ARBA" id="ARBA00022516"/>
    </source>
</evidence>
<dbReference type="RefSeq" id="WP_230840286.1">
    <property type="nucleotide sequence ID" value="NZ_CP063845.1"/>
</dbReference>
<evidence type="ECO:0000256" key="3">
    <source>
        <dbReference type="ARBA" id="ARBA00022679"/>
    </source>
</evidence>
<dbReference type="GO" id="GO:0004366">
    <property type="term" value="F:glycerol-3-phosphate O-acyltransferase activity"/>
    <property type="evidence" value="ECO:0007669"/>
    <property type="project" value="UniProtKB-EC"/>
</dbReference>
<keyword evidence="7 10" id="KW-0472">Membrane</keyword>
<evidence type="ECO:0000256" key="9">
    <source>
        <dbReference type="ARBA" id="ARBA00023264"/>
    </source>
</evidence>
<evidence type="ECO:0000256" key="5">
    <source>
        <dbReference type="ARBA" id="ARBA00022989"/>
    </source>
</evidence>
<keyword evidence="1 10" id="KW-1003">Cell membrane</keyword>
<keyword evidence="11" id="KW-0012">Acyltransferase</keyword>
<comment type="catalytic activity">
    <reaction evidence="10">
        <text>an acyl phosphate + sn-glycerol 3-phosphate = a 1-acyl-sn-glycero-3-phosphate + phosphate</text>
        <dbReference type="Rhea" id="RHEA:34075"/>
        <dbReference type="ChEBI" id="CHEBI:43474"/>
        <dbReference type="ChEBI" id="CHEBI:57597"/>
        <dbReference type="ChEBI" id="CHEBI:57970"/>
        <dbReference type="ChEBI" id="CHEBI:59918"/>
        <dbReference type="EC" id="2.3.1.275"/>
    </reaction>
</comment>
<dbReference type="SMART" id="SM01207">
    <property type="entry name" value="G3P_acyltransf"/>
    <property type="match status" value="1"/>
</dbReference>
<dbReference type="EMBL" id="CP063845">
    <property type="protein sequence ID" value="UFP93283.1"/>
    <property type="molecule type" value="Genomic_DNA"/>
</dbReference>
<accession>A0ABY3PHY0</accession>
<evidence type="ECO:0000256" key="8">
    <source>
        <dbReference type="ARBA" id="ARBA00023209"/>
    </source>
</evidence>
<keyword evidence="6 10" id="KW-0443">Lipid metabolism</keyword>
<sequence length="205" mass="21759">MNWPLALGIWAASYLVGSLPAGYLAGRRLKNIDIREFGSGSTGATNVLRTLGKGPAAAVLLFDVFKGFFTVWLARTLAGSEEAGNWIVLGAGLAAIVGHSWPVWLAFRGGKSVAVSVGLLLGMHWPVALTVATVWGVCFALTRIVSLASIVAAAATPLCFYLWGAPLPYTLFGLLGGIYVVWRHRGNIERLLRGTEPKIGDPAAR</sequence>
<evidence type="ECO:0000256" key="6">
    <source>
        <dbReference type="ARBA" id="ARBA00023098"/>
    </source>
</evidence>
<evidence type="ECO:0000313" key="12">
    <source>
        <dbReference type="Proteomes" id="UP001054846"/>
    </source>
</evidence>
<dbReference type="PANTHER" id="PTHR30309">
    <property type="entry name" value="INNER MEMBRANE PROTEIN YGIH"/>
    <property type="match status" value="1"/>
</dbReference>
<evidence type="ECO:0000256" key="10">
    <source>
        <dbReference type="HAMAP-Rule" id="MF_01043"/>
    </source>
</evidence>
<dbReference type="PANTHER" id="PTHR30309:SF0">
    <property type="entry name" value="GLYCEROL-3-PHOSPHATE ACYLTRANSFERASE-RELATED"/>
    <property type="match status" value="1"/>
</dbReference>
<dbReference type="Pfam" id="PF02660">
    <property type="entry name" value="G3P_acyltransf"/>
    <property type="match status" value="1"/>
</dbReference>
<keyword evidence="4 10" id="KW-0812">Transmembrane</keyword>
<dbReference type="EC" id="2.3.1.275" evidence="10"/>